<dbReference type="HAMAP" id="MF_04025">
    <property type="entry name" value="HSV_CVC2"/>
    <property type="match status" value="1"/>
</dbReference>
<keyword evidence="4" id="KW-0946">Virion</keyword>
<keyword evidence="5" id="KW-0231">Viral genome packaging</keyword>
<keyword evidence="2" id="KW-1048">Host nucleus</keyword>
<evidence type="ECO:0000256" key="2">
    <source>
        <dbReference type="ARBA" id="ARBA00022562"/>
    </source>
</evidence>
<reference evidence="8" key="1">
    <citation type="submission" date="2020-01" db="EMBL/GenBank/DDBJ databases">
        <authorList>
            <person name="Rezuchova I."/>
            <person name="Hyblova M."/>
            <person name="Kudelova M."/>
            <person name="Bohmer M."/>
            <person name="Budis J."/>
            <person name="Szemes T."/>
        </authorList>
    </citation>
    <scope>NUCLEOTIDE SEQUENCE</scope>
    <source>
        <strain evidence="8">4556</strain>
        <strain evidence="7">72</strain>
    </source>
</reference>
<sequence>MFVYLNPNPKNTLRIDAEALTETRRLAARAWDLKYQMTKQGMHQRMLRAELDNLEILERGHSAALTTNLSLLANVLLDQPAPPDPTQGEEKGLPPSSRVESRTEGVYTVTVYPGDPAFEIQDSLPQKIWPMLYLHQQRWLPSYGPWHIRFTSSAMQLRNFPRSLRGQANFQNSMSLKLITALTDVISRISLDFYSDLRHLSDTMSALCLIAAYYSEKNQTPLPTNLPELLGNITAKVTLLVRDLKRAAANKGFNFNRNSSSLLPAQGGLYSNDFFQEHALYSLFRTAGMLASSSSPEYPRADSVLAITAAVFGDNIPPFAAYQWNLRSGLKALESLILLFLLLDVNVPATSNKRLHLEALLGESYSKGSRPPARRTGPLDAGGSVFSFLMENYLVPTLLHRPTTNMSALFPGLYLLQLEFSSGASTPHAIHLTDVKFRDIFNILVQSNVFQDSQELIRAKQSLRVSCETGSGNLLESLSPGTTMRDIIRKEFMAQDVYDYVYFCVLGALPVTVAVV</sequence>
<organism evidence="8">
    <name type="scientific">Murine herpesvirus</name>
    <dbReference type="NCBI Taxonomy" id="1431748"/>
    <lineage>
        <taxon>Viruses</taxon>
        <taxon>Duplodnaviria</taxon>
        <taxon>Heunggongvirae</taxon>
        <taxon>Peploviricota</taxon>
        <taxon>Herviviricetes</taxon>
        <taxon>Herpesvirales</taxon>
        <taxon>Orthoherpesviridae</taxon>
        <taxon>Betaherpesvirinae</taxon>
        <taxon>Muromegalovirus</taxon>
    </lineage>
</organism>
<dbReference type="EMBL" id="MN913974">
    <property type="protein sequence ID" value="QJQ80282.1"/>
    <property type="molecule type" value="Genomic_DNA"/>
</dbReference>
<evidence type="ECO:0000256" key="5">
    <source>
        <dbReference type="ARBA" id="ARBA00023219"/>
    </source>
</evidence>
<protein>
    <submittedName>
        <fullName evidence="8">Tegument protein</fullName>
    </submittedName>
</protein>
<evidence type="ECO:0000256" key="4">
    <source>
        <dbReference type="ARBA" id="ARBA00022844"/>
    </source>
</evidence>
<name>A0A6M4EK77_9BETA</name>
<dbReference type="EMBL" id="MN913973">
    <property type="protein sequence ID" value="QJQ80210.1"/>
    <property type="molecule type" value="Genomic_DNA"/>
</dbReference>
<evidence type="ECO:0000256" key="6">
    <source>
        <dbReference type="SAM" id="MobiDB-lite"/>
    </source>
</evidence>
<dbReference type="GO" id="GO:0019028">
    <property type="term" value="C:viral capsid"/>
    <property type="evidence" value="ECO:0007669"/>
    <property type="project" value="UniProtKB-KW"/>
</dbReference>
<dbReference type="SMR" id="A0A6M4EK77"/>
<proteinExistence type="inferred from homology"/>
<evidence type="ECO:0000313" key="7">
    <source>
        <dbReference type="EMBL" id="QJQ80210.1"/>
    </source>
</evidence>
<keyword evidence="1" id="KW-0167">Capsid protein</keyword>
<gene>
    <name evidence="8" type="primary">GAMMAHV.ORF19</name>
    <name evidence="8" type="ORF">MuHV4gp17</name>
</gene>
<feature type="region of interest" description="Disordered" evidence="6">
    <location>
        <begin position="77"/>
        <end position="101"/>
    </location>
</feature>
<accession>A0A6M4EK77</accession>
<evidence type="ECO:0000256" key="1">
    <source>
        <dbReference type="ARBA" id="ARBA00022561"/>
    </source>
</evidence>
<dbReference type="Pfam" id="PF01499">
    <property type="entry name" value="Herpes_UL25"/>
    <property type="match status" value="1"/>
</dbReference>
<dbReference type="InterPro" id="IPR002493">
    <property type="entry name" value="Herpes_UL25"/>
</dbReference>
<evidence type="ECO:0000256" key="3">
    <source>
        <dbReference type="ARBA" id="ARBA00022612"/>
    </source>
</evidence>
<dbReference type="GO" id="GO:0019072">
    <property type="term" value="P:viral genome packaging"/>
    <property type="evidence" value="ECO:0007669"/>
    <property type="project" value="InterPro"/>
</dbReference>
<evidence type="ECO:0000313" key="8">
    <source>
        <dbReference type="EMBL" id="QJQ80282.1"/>
    </source>
</evidence>
<keyword evidence="3" id="KW-1188">Viral release from host cell</keyword>